<sequence length="177" mass="19540">MADLDGAFVKSLFVLEVSNRLKVAGGKFDDISLEVPENAEFLTQLENAVGKTENDISIGDITNIDLGKDLMLTGKNPHLPLDVDIIRIPLLANLSARAKRFVEKRLFKGRDVPDDVPEGLRDMQAMARRGRESSSREGSFTEIGAFCLLEETQVAAFHKQQNRIVPSATDLPLTLCM</sequence>
<dbReference type="Proteomes" id="UP001190700">
    <property type="component" value="Unassembled WGS sequence"/>
</dbReference>
<gene>
    <name evidence="1" type="ORF">CYMTET_53213</name>
</gene>
<proteinExistence type="predicted"/>
<reference evidence="1 2" key="1">
    <citation type="journal article" date="2015" name="Genome Biol. Evol.">
        <title>Comparative Genomics of a Bacterivorous Green Alga Reveals Evolutionary Causalities and Consequences of Phago-Mixotrophic Mode of Nutrition.</title>
        <authorList>
            <person name="Burns J.A."/>
            <person name="Paasch A."/>
            <person name="Narechania A."/>
            <person name="Kim E."/>
        </authorList>
    </citation>
    <scope>NUCLEOTIDE SEQUENCE [LARGE SCALE GENOMIC DNA]</scope>
    <source>
        <strain evidence="1 2">PLY_AMNH</strain>
    </source>
</reference>
<evidence type="ECO:0000313" key="2">
    <source>
        <dbReference type="Proteomes" id="UP001190700"/>
    </source>
</evidence>
<evidence type="ECO:0000313" key="1">
    <source>
        <dbReference type="EMBL" id="KAK3236659.1"/>
    </source>
</evidence>
<keyword evidence="2" id="KW-1185">Reference proteome</keyword>
<protein>
    <submittedName>
        <fullName evidence="1">Uncharacterized protein</fullName>
    </submittedName>
</protein>
<name>A0AAE0BJ57_9CHLO</name>
<dbReference type="AlphaFoldDB" id="A0AAE0BJ57"/>
<dbReference type="EMBL" id="LGRX02034924">
    <property type="protein sequence ID" value="KAK3236659.1"/>
    <property type="molecule type" value="Genomic_DNA"/>
</dbReference>
<comment type="caution">
    <text evidence="1">The sequence shown here is derived from an EMBL/GenBank/DDBJ whole genome shotgun (WGS) entry which is preliminary data.</text>
</comment>
<accession>A0AAE0BJ57</accession>
<organism evidence="1 2">
    <name type="scientific">Cymbomonas tetramitiformis</name>
    <dbReference type="NCBI Taxonomy" id="36881"/>
    <lineage>
        <taxon>Eukaryota</taxon>
        <taxon>Viridiplantae</taxon>
        <taxon>Chlorophyta</taxon>
        <taxon>Pyramimonadophyceae</taxon>
        <taxon>Pyramimonadales</taxon>
        <taxon>Pyramimonadaceae</taxon>
        <taxon>Cymbomonas</taxon>
    </lineage>
</organism>